<dbReference type="InterPro" id="IPR038729">
    <property type="entry name" value="Rad50/SbcC_AAA"/>
</dbReference>
<feature type="coiled-coil region" evidence="4">
    <location>
        <begin position="356"/>
        <end position="422"/>
    </location>
</feature>
<sequence>MRPIQLTVSGLHSFREKQTIQFDSLCEGGIFGIFGPTGSGKSSILDAMTLALYGKVERAANNTHGILNHAEDSLAVSFTFELENASTKKRYTVERGFKRTDDIKVKTSICRLIEAGEETVVLADKAADVNEKIHGLLGLTIDDFTRAVVLPQGKFAEFLSLKGAERRQMLQRLFHLEQYGDKLIKKLKSRLAKTRIQRNELEAEKTGLGDASTEAVQAAEARLNEANILLQKRQTEFDSILKEYEAMQEIRQLQLQKAEIEKEKVSLEAEADKMDKLKLQLQKAEEAEALRPYAESLQALMLEKRDAEVNLSLIRKQYEEVKEQYETSNLAYEEIRNIKSEREPQLVAEREKLLQLQKIDEERVAEQKRLAQLQEKFGKLVEQRHLDNKALEKAQTLVKRALEKQQRLKEELLANTVSAKEREMIQGALTAKQTVTQAKHRFSETTTIVQEKQKIIEQETESLKRISAATVNRKNQLKEQFIELNRQYFLISEREREHHAFIHTVKSELDFIFKKEEKENSQKLALKLVQHLHDGEPCPVCGSSTHPNPAHLNEELYESGEKQSEKLQEQLERLQGLSQEFHSLKIKLEGISQQLTSEFPFLQDVTQVEVIELDEIIKKELADPLQKGDKLFQLELKTISQDYLQLKSKIDLLVKQVREIQQEELRKGDYLSSAKNDVNEWKEKQQVDQVAYEKALKEYEEQFSTVPLADVETLQQDMSKKDQAVEQLNERIQTSILFIEEQQTSVKECEKQIQLINQQEIELQATINNCKQLIREKEEKLSDVSSDKSLNQQLKETVEKLKQLTEKENELYRLLQQATKSMHEHQSQLAANEKAFEQTKLKLHEATEKWKNVSEKTSFHTIEETLSSLLGLEEKHYMKNELETFTDKMKQLTSDLNRIAEKLQDKQLTNEAWEQIQLLKKEVKEQVDEAVANKGAASQALQELLKKHDRYVEIERQQKALDEMLEKLEKLQTVFKGNSFVEYVAEEQLVQVSRDASERLRTLTRGRYAIEVDSQGGFIMRDDANGGVRRPVSTLSGGETFLTSLALALSLSTQIQLRGEYPLQFFFLDEGFGTLDVELLDTVISALEKLQAQNLSVGVISHVAELRARLPKKLIVVPAEPSGKGSTVYLESM</sequence>
<evidence type="ECO:0000256" key="1">
    <source>
        <dbReference type="ARBA" id="ARBA00006930"/>
    </source>
</evidence>
<feature type="domain" description="Rad50/SbcC-type AAA" evidence="5">
    <location>
        <begin position="5"/>
        <end position="204"/>
    </location>
</feature>
<comment type="caution">
    <text evidence="6">The sequence shown here is derived from an EMBL/GenBank/DDBJ whole genome shotgun (WGS) entry which is preliminary data.</text>
</comment>
<dbReference type="PANTHER" id="PTHR32114">
    <property type="entry name" value="ABC TRANSPORTER ABCH.3"/>
    <property type="match status" value="1"/>
</dbReference>
<feature type="coiled-coil region" evidence="4">
    <location>
        <begin position="557"/>
        <end position="587"/>
    </location>
</feature>
<dbReference type="Proteomes" id="UP001232245">
    <property type="component" value="Unassembled WGS sequence"/>
</dbReference>
<comment type="subunit">
    <text evidence="2">Heterodimer of SbcC and SbcD.</text>
</comment>
<dbReference type="PANTHER" id="PTHR32114:SF2">
    <property type="entry name" value="ABC TRANSPORTER ABCH.3"/>
    <property type="match status" value="1"/>
</dbReference>
<evidence type="ECO:0000313" key="6">
    <source>
        <dbReference type="EMBL" id="MDQ0224217.1"/>
    </source>
</evidence>
<dbReference type="GO" id="GO:0004527">
    <property type="term" value="F:exonuclease activity"/>
    <property type="evidence" value="ECO:0007669"/>
    <property type="project" value="UniProtKB-KW"/>
</dbReference>
<comment type="similarity">
    <text evidence="1">Belongs to the SMC family. SbcC subfamily.</text>
</comment>
<keyword evidence="7" id="KW-1185">Reference proteome</keyword>
<evidence type="ECO:0000259" key="5">
    <source>
        <dbReference type="Pfam" id="PF13476"/>
    </source>
</evidence>
<dbReference type="Pfam" id="PF13476">
    <property type="entry name" value="AAA_23"/>
    <property type="match status" value="1"/>
</dbReference>
<accession>A0ABT9YW45</accession>
<reference evidence="6 7" key="1">
    <citation type="submission" date="2023-07" db="EMBL/GenBank/DDBJ databases">
        <title>Genomic Encyclopedia of Type Strains, Phase IV (KMG-IV): sequencing the most valuable type-strain genomes for metagenomic binning, comparative biology and taxonomic classification.</title>
        <authorList>
            <person name="Goeker M."/>
        </authorList>
    </citation>
    <scope>NUCLEOTIDE SEQUENCE [LARGE SCALE GENOMIC DNA]</scope>
    <source>
        <strain evidence="6 7">DSM 17723</strain>
    </source>
</reference>
<dbReference type="Gene3D" id="3.40.50.300">
    <property type="entry name" value="P-loop containing nucleotide triphosphate hydrolases"/>
    <property type="match status" value="2"/>
</dbReference>
<dbReference type="InterPro" id="IPR027417">
    <property type="entry name" value="P-loop_NTPase"/>
</dbReference>
<feature type="coiled-coil region" evidence="4">
    <location>
        <begin position="643"/>
        <end position="835"/>
    </location>
</feature>
<gene>
    <name evidence="6" type="ORF">J2S02_000539</name>
</gene>
<feature type="coiled-coil region" evidence="4">
    <location>
        <begin position="882"/>
        <end position="909"/>
    </location>
</feature>
<keyword evidence="4" id="KW-0175">Coiled coil</keyword>
<proteinExistence type="inferred from homology"/>
<evidence type="ECO:0000256" key="2">
    <source>
        <dbReference type="ARBA" id="ARBA00011322"/>
    </source>
</evidence>
<feature type="coiled-coil region" evidence="4">
    <location>
        <begin position="184"/>
        <end position="324"/>
    </location>
</feature>
<evidence type="ECO:0000313" key="7">
    <source>
        <dbReference type="Proteomes" id="UP001232245"/>
    </source>
</evidence>
<keyword evidence="6" id="KW-0269">Exonuclease</keyword>
<dbReference type="EMBL" id="JAUSTZ010000001">
    <property type="protein sequence ID" value="MDQ0224217.1"/>
    <property type="molecule type" value="Genomic_DNA"/>
</dbReference>
<keyword evidence="6" id="KW-0540">Nuclease</keyword>
<evidence type="ECO:0000256" key="4">
    <source>
        <dbReference type="SAM" id="Coils"/>
    </source>
</evidence>
<evidence type="ECO:0000256" key="3">
    <source>
        <dbReference type="ARBA" id="ARBA00013368"/>
    </source>
</evidence>
<dbReference type="Pfam" id="PF13558">
    <property type="entry name" value="SbcC_Walker_B"/>
    <property type="match status" value="1"/>
</dbReference>
<dbReference type="SUPFAM" id="SSF52540">
    <property type="entry name" value="P-loop containing nucleoside triphosphate hydrolases"/>
    <property type="match status" value="1"/>
</dbReference>
<organism evidence="6 7">
    <name type="scientific">Metabacillus niabensis</name>
    <dbReference type="NCBI Taxonomy" id="324854"/>
    <lineage>
        <taxon>Bacteria</taxon>
        <taxon>Bacillati</taxon>
        <taxon>Bacillota</taxon>
        <taxon>Bacilli</taxon>
        <taxon>Bacillales</taxon>
        <taxon>Bacillaceae</taxon>
        <taxon>Metabacillus</taxon>
    </lineage>
</organism>
<name>A0ABT9YW45_9BACI</name>
<dbReference type="RefSeq" id="WP_174880515.1">
    <property type="nucleotide sequence ID" value="NZ_CADEPK010000200.1"/>
</dbReference>
<protein>
    <recommendedName>
        <fullName evidence="3">Nuclease SbcCD subunit C</fullName>
    </recommendedName>
</protein>
<keyword evidence="6" id="KW-0378">Hydrolase</keyword>